<dbReference type="InterPro" id="IPR049892">
    <property type="entry name" value="AA9"/>
</dbReference>
<dbReference type="Pfam" id="PF00734">
    <property type="entry name" value="CBM_1"/>
    <property type="match status" value="1"/>
</dbReference>
<keyword evidence="9" id="KW-0186">Copper</keyword>
<dbReference type="GO" id="GO:0016787">
    <property type="term" value="F:hydrolase activity"/>
    <property type="evidence" value="ECO:0007669"/>
    <property type="project" value="UniProtKB-KW"/>
</dbReference>
<reference evidence="20 21" key="1">
    <citation type="submission" date="2022-09" db="EMBL/GenBank/DDBJ databases">
        <authorList>
            <person name="Palmer J.M."/>
        </authorList>
    </citation>
    <scope>NUCLEOTIDE SEQUENCE [LARGE SCALE GENOMIC DNA]</scope>
    <source>
        <strain evidence="20 21">DSM 7382</strain>
    </source>
</reference>
<dbReference type="PANTHER" id="PTHR33353">
    <property type="entry name" value="PUTATIVE (AFU_ORTHOLOGUE AFUA_1G12560)-RELATED"/>
    <property type="match status" value="1"/>
</dbReference>
<comment type="caution">
    <text evidence="20">The sequence shown here is derived from an EMBL/GenBank/DDBJ whole genome shotgun (WGS) entry which is preliminary data.</text>
</comment>
<feature type="chain" id="PRO_5043418313" description="lytic cellulose monooxygenase (C4-dehydrogenating)" evidence="18">
    <location>
        <begin position="22"/>
        <end position="341"/>
    </location>
</feature>
<dbReference type="GO" id="GO:0030248">
    <property type="term" value="F:cellulose binding"/>
    <property type="evidence" value="ECO:0007669"/>
    <property type="project" value="InterPro"/>
</dbReference>
<sequence>MYLRRISSSLAFSAFLPAVLGHGQVHNFITAQKTYAAADAYASADPSSPLRKLNTYGPAADFTSPTITCGEGGNTPVTALAEVQAGELVTFDWGDWSSVHPGPMMTYIAKCPNGCATFKGDSGNIWVKIDQDQYNPTRTGFEWGENIVRMKGGTYSVHIPNLEPGEYLLRHELLGLHVAGQLMGAQFYPNCVQIKVTGSGTKSLPAGVAFPGAYDPQDPGILVQLWQITPTSYNYTAPGGPVTLPGGTGDWGVEKYGGGAIGSKYPGPVSGTPSAPSTTVGGNQPTTIAPPPAPPTTSAPAPSGPAVQKYGQCGGQGYSGPTACITGSTCTKLNDFYFQCL</sequence>
<dbReference type="SUPFAM" id="SSF57180">
    <property type="entry name" value="Cellulose-binding domain"/>
    <property type="match status" value="1"/>
</dbReference>
<dbReference type="EMBL" id="JASBNA010000022">
    <property type="protein sequence ID" value="KAK7685059.1"/>
    <property type="molecule type" value="Genomic_DNA"/>
</dbReference>
<keyword evidence="6" id="KW-0378">Hydrolase</keyword>
<evidence type="ECO:0000256" key="13">
    <source>
        <dbReference type="ARBA" id="ARBA00023326"/>
    </source>
</evidence>
<feature type="region of interest" description="Disordered" evidence="17">
    <location>
        <begin position="267"/>
        <end position="307"/>
    </location>
</feature>
<evidence type="ECO:0000256" key="10">
    <source>
        <dbReference type="ARBA" id="ARBA00023033"/>
    </source>
</evidence>
<keyword evidence="5 18" id="KW-0732">Signal</keyword>
<keyword evidence="12" id="KW-0119">Carbohydrate metabolism</keyword>
<dbReference type="EC" id="1.14.99.56" evidence="16"/>
<feature type="compositionally biased region" description="Pro residues" evidence="17">
    <location>
        <begin position="288"/>
        <end position="297"/>
    </location>
</feature>
<evidence type="ECO:0000256" key="1">
    <source>
        <dbReference type="ARBA" id="ARBA00001973"/>
    </source>
</evidence>
<evidence type="ECO:0000256" key="7">
    <source>
        <dbReference type="ARBA" id="ARBA00023001"/>
    </source>
</evidence>
<dbReference type="Gene3D" id="2.70.50.70">
    <property type="match status" value="1"/>
</dbReference>
<keyword evidence="4" id="KW-0479">Metal-binding</keyword>
<dbReference type="AlphaFoldDB" id="A0AAW0G3U0"/>
<dbReference type="Pfam" id="PF03443">
    <property type="entry name" value="AA9"/>
    <property type="match status" value="1"/>
</dbReference>
<protein>
    <recommendedName>
        <fullName evidence="16">lytic cellulose monooxygenase (C4-dehydrogenating)</fullName>
        <ecNumber evidence="16">1.14.99.56</ecNumber>
    </recommendedName>
</protein>
<evidence type="ECO:0000256" key="12">
    <source>
        <dbReference type="ARBA" id="ARBA00023277"/>
    </source>
</evidence>
<dbReference type="GO" id="GO:0030245">
    <property type="term" value="P:cellulose catabolic process"/>
    <property type="evidence" value="ECO:0007669"/>
    <property type="project" value="UniProtKB-KW"/>
</dbReference>
<dbReference type="SMART" id="SM00236">
    <property type="entry name" value="fCBD"/>
    <property type="match status" value="1"/>
</dbReference>
<keyword evidence="7" id="KW-0136">Cellulose degradation</keyword>
<evidence type="ECO:0000256" key="18">
    <source>
        <dbReference type="SAM" id="SignalP"/>
    </source>
</evidence>
<keyword evidence="8" id="KW-0560">Oxidoreductase</keyword>
<evidence type="ECO:0000313" key="20">
    <source>
        <dbReference type="EMBL" id="KAK7685059.1"/>
    </source>
</evidence>
<evidence type="ECO:0000313" key="21">
    <source>
        <dbReference type="Proteomes" id="UP001385951"/>
    </source>
</evidence>
<evidence type="ECO:0000259" key="19">
    <source>
        <dbReference type="PROSITE" id="PS51164"/>
    </source>
</evidence>
<keyword evidence="3" id="KW-0964">Secreted</keyword>
<proteinExistence type="inferred from homology"/>
<feature type="compositionally biased region" description="Polar residues" evidence="17">
    <location>
        <begin position="271"/>
        <end position="284"/>
    </location>
</feature>
<evidence type="ECO:0000256" key="8">
    <source>
        <dbReference type="ARBA" id="ARBA00023002"/>
    </source>
</evidence>
<evidence type="ECO:0000256" key="9">
    <source>
        <dbReference type="ARBA" id="ARBA00023008"/>
    </source>
</evidence>
<keyword evidence="21" id="KW-1185">Reference proteome</keyword>
<organism evidence="20 21">
    <name type="scientific">Cerrena zonata</name>
    <dbReference type="NCBI Taxonomy" id="2478898"/>
    <lineage>
        <taxon>Eukaryota</taxon>
        <taxon>Fungi</taxon>
        <taxon>Dikarya</taxon>
        <taxon>Basidiomycota</taxon>
        <taxon>Agaricomycotina</taxon>
        <taxon>Agaricomycetes</taxon>
        <taxon>Polyporales</taxon>
        <taxon>Cerrenaceae</taxon>
        <taxon>Cerrena</taxon>
    </lineage>
</organism>
<dbReference type="GO" id="GO:0046872">
    <property type="term" value="F:metal ion binding"/>
    <property type="evidence" value="ECO:0007669"/>
    <property type="project" value="UniProtKB-KW"/>
</dbReference>
<comment type="subcellular location">
    <subcellularLocation>
        <location evidence="2">Secreted</location>
    </subcellularLocation>
</comment>
<keyword evidence="11" id="KW-1015">Disulfide bond</keyword>
<evidence type="ECO:0000256" key="15">
    <source>
        <dbReference type="ARBA" id="ARBA00045077"/>
    </source>
</evidence>
<dbReference type="GO" id="GO:0004497">
    <property type="term" value="F:monooxygenase activity"/>
    <property type="evidence" value="ECO:0007669"/>
    <property type="project" value="UniProtKB-KW"/>
</dbReference>
<dbReference type="PROSITE" id="PS00562">
    <property type="entry name" value="CBM1_1"/>
    <property type="match status" value="1"/>
</dbReference>
<evidence type="ECO:0000256" key="6">
    <source>
        <dbReference type="ARBA" id="ARBA00022801"/>
    </source>
</evidence>
<evidence type="ECO:0000256" key="17">
    <source>
        <dbReference type="SAM" id="MobiDB-lite"/>
    </source>
</evidence>
<dbReference type="Proteomes" id="UP001385951">
    <property type="component" value="Unassembled WGS sequence"/>
</dbReference>
<dbReference type="PANTHER" id="PTHR33353:SF10">
    <property type="entry name" value="ENDO-BETA-1,4-GLUCANASE D"/>
    <property type="match status" value="1"/>
</dbReference>
<keyword evidence="10" id="KW-0503">Monooxygenase</keyword>
<feature type="domain" description="CBM1" evidence="19">
    <location>
        <begin position="305"/>
        <end position="341"/>
    </location>
</feature>
<keyword evidence="13" id="KW-0624">Polysaccharide degradation</keyword>
<evidence type="ECO:0000256" key="3">
    <source>
        <dbReference type="ARBA" id="ARBA00022525"/>
    </source>
</evidence>
<evidence type="ECO:0000256" key="16">
    <source>
        <dbReference type="ARBA" id="ARBA00047174"/>
    </source>
</evidence>
<evidence type="ECO:0000256" key="5">
    <source>
        <dbReference type="ARBA" id="ARBA00022729"/>
    </source>
</evidence>
<dbReference type="InterPro" id="IPR035971">
    <property type="entry name" value="CBD_sf"/>
</dbReference>
<feature type="signal peptide" evidence="18">
    <location>
        <begin position="1"/>
        <end position="21"/>
    </location>
</feature>
<dbReference type="InterPro" id="IPR005103">
    <property type="entry name" value="AA9_LPMO"/>
</dbReference>
<dbReference type="CDD" id="cd21175">
    <property type="entry name" value="LPMO_AA9"/>
    <property type="match status" value="1"/>
</dbReference>
<comment type="similarity">
    <text evidence="14">Belongs to the polysaccharide monooxygenase AA9 family.</text>
</comment>
<comment type="catalytic activity">
    <reaction evidence="15">
        <text>[(1-&gt;4)-beta-D-glucosyl]n+m + reduced acceptor + O2 = 4-dehydro-beta-D-glucosyl-[(1-&gt;4)-beta-D-glucosyl]n-1 + [(1-&gt;4)-beta-D-glucosyl]m + acceptor + H2O.</text>
        <dbReference type="EC" id="1.14.99.56"/>
    </reaction>
</comment>
<evidence type="ECO:0000256" key="4">
    <source>
        <dbReference type="ARBA" id="ARBA00022723"/>
    </source>
</evidence>
<evidence type="ECO:0000256" key="11">
    <source>
        <dbReference type="ARBA" id="ARBA00023157"/>
    </source>
</evidence>
<dbReference type="GO" id="GO:0005576">
    <property type="term" value="C:extracellular region"/>
    <property type="evidence" value="ECO:0007669"/>
    <property type="project" value="UniProtKB-SubCell"/>
</dbReference>
<gene>
    <name evidence="20" type="ORF">QCA50_011896</name>
</gene>
<name>A0AAW0G3U0_9APHY</name>
<dbReference type="PROSITE" id="PS51164">
    <property type="entry name" value="CBM1_2"/>
    <property type="match status" value="1"/>
</dbReference>
<accession>A0AAW0G3U0</accession>
<comment type="cofactor">
    <cofactor evidence="1">
        <name>Cu(2+)</name>
        <dbReference type="ChEBI" id="CHEBI:29036"/>
    </cofactor>
</comment>
<evidence type="ECO:0000256" key="2">
    <source>
        <dbReference type="ARBA" id="ARBA00004613"/>
    </source>
</evidence>
<evidence type="ECO:0000256" key="14">
    <source>
        <dbReference type="ARBA" id="ARBA00044502"/>
    </source>
</evidence>
<dbReference type="InterPro" id="IPR000254">
    <property type="entry name" value="CBD"/>
</dbReference>